<organism evidence="6 7">
    <name type="scientific">Rhynchophorus ferrugineus</name>
    <name type="common">Red palm weevil</name>
    <name type="synonym">Curculio ferrugineus</name>
    <dbReference type="NCBI Taxonomy" id="354439"/>
    <lineage>
        <taxon>Eukaryota</taxon>
        <taxon>Metazoa</taxon>
        <taxon>Ecdysozoa</taxon>
        <taxon>Arthropoda</taxon>
        <taxon>Hexapoda</taxon>
        <taxon>Insecta</taxon>
        <taxon>Pterygota</taxon>
        <taxon>Neoptera</taxon>
        <taxon>Endopterygota</taxon>
        <taxon>Coleoptera</taxon>
        <taxon>Polyphaga</taxon>
        <taxon>Cucujiformia</taxon>
        <taxon>Curculionidae</taxon>
        <taxon>Dryophthorinae</taxon>
        <taxon>Rhynchophorus</taxon>
    </lineage>
</organism>
<dbReference type="Gene3D" id="1.20.1560.10">
    <property type="entry name" value="ABC transporter type 1, transmembrane domain"/>
    <property type="match status" value="2"/>
</dbReference>
<comment type="caution">
    <text evidence="6">The sequence shown here is derived from an EMBL/GenBank/DDBJ whole genome shotgun (WGS) entry which is preliminary data.</text>
</comment>
<dbReference type="GO" id="GO:0005524">
    <property type="term" value="F:ATP binding"/>
    <property type="evidence" value="ECO:0007669"/>
    <property type="project" value="InterPro"/>
</dbReference>
<feature type="domain" description="ABC transmembrane type-1" evidence="5">
    <location>
        <begin position="1"/>
        <end position="69"/>
    </location>
</feature>
<evidence type="ECO:0000256" key="1">
    <source>
        <dbReference type="ARBA" id="ARBA00022692"/>
    </source>
</evidence>
<gene>
    <name evidence="6" type="ORF">GWI33_011080</name>
</gene>
<dbReference type="Proteomes" id="UP000625711">
    <property type="component" value="Unassembled WGS sequence"/>
</dbReference>
<reference evidence="6" key="1">
    <citation type="submission" date="2020-08" db="EMBL/GenBank/DDBJ databases">
        <title>Genome sequencing and assembly of the red palm weevil Rhynchophorus ferrugineus.</title>
        <authorList>
            <person name="Dias G.B."/>
            <person name="Bergman C.M."/>
            <person name="Manee M."/>
        </authorList>
    </citation>
    <scope>NUCLEOTIDE SEQUENCE</scope>
    <source>
        <strain evidence="6">AA-2017</strain>
        <tissue evidence="6">Whole larva</tissue>
    </source>
</reference>
<evidence type="ECO:0000313" key="6">
    <source>
        <dbReference type="EMBL" id="KAF7275942.1"/>
    </source>
</evidence>
<dbReference type="InterPro" id="IPR036640">
    <property type="entry name" value="ABC1_TM_sf"/>
</dbReference>
<evidence type="ECO:0000259" key="5">
    <source>
        <dbReference type="PROSITE" id="PS50929"/>
    </source>
</evidence>
<protein>
    <recommendedName>
        <fullName evidence="5">ABC transmembrane type-1 domain-containing protein</fullName>
    </recommendedName>
</protein>
<dbReference type="AlphaFoldDB" id="A0A834I7H7"/>
<dbReference type="SUPFAM" id="SSF90123">
    <property type="entry name" value="ABC transporter transmembrane region"/>
    <property type="match status" value="2"/>
</dbReference>
<dbReference type="EMBL" id="JAACXV010008736">
    <property type="protein sequence ID" value="KAF7275942.1"/>
    <property type="molecule type" value="Genomic_DNA"/>
</dbReference>
<dbReference type="PROSITE" id="PS50929">
    <property type="entry name" value="ABC_TM1F"/>
    <property type="match status" value="2"/>
</dbReference>
<keyword evidence="1 4" id="KW-0812">Transmembrane</keyword>
<keyword evidence="2 4" id="KW-1133">Transmembrane helix</keyword>
<dbReference type="GO" id="GO:0016020">
    <property type="term" value="C:membrane"/>
    <property type="evidence" value="ECO:0007669"/>
    <property type="project" value="InterPro"/>
</dbReference>
<dbReference type="GO" id="GO:0140359">
    <property type="term" value="F:ABC-type transporter activity"/>
    <property type="evidence" value="ECO:0007669"/>
    <property type="project" value="InterPro"/>
</dbReference>
<feature type="domain" description="ABC transmembrane type-1" evidence="5">
    <location>
        <begin position="85"/>
        <end position="167"/>
    </location>
</feature>
<proteinExistence type="predicted"/>
<name>A0A834I7H7_RHYFE</name>
<accession>A0A834I7H7</accession>
<dbReference type="PROSITE" id="PS51257">
    <property type="entry name" value="PROKAR_LIPOPROTEIN"/>
    <property type="match status" value="1"/>
</dbReference>
<evidence type="ECO:0000313" key="7">
    <source>
        <dbReference type="Proteomes" id="UP000625711"/>
    </source>
</evidence>
<sequence length="200" mass="21743">MQQRKIVGVLNAWTQKVQGLTFAIVVLVGCFAVMDGDMTTGALVACSILSSRMLAPIAQLTGVLGRWQQAKIAKTSLDELMKKNNQWNHMNQISADISMQQRKIVGVLNAWTQKVQGLTFAIVVLVGCFAVMDGDMTTGALVACSILSSRMLAPIAQLTGVLGRWQQAKIAKTSLDELMKKNVDQPDRAHLIHRSALHGS</sequence>
<dbReference type="OrthoDB" id="6500128at2759"/>
<evidence type="ECO:0000256" key="4">
    <source>
        <dbReference type="SAM" id="Phobius"/>
    </source>
</evidence>
<feature type="transmembrane region" description="Helical" evidence="4">
    <location>
        <begin position="12"/>
        <end position="34"/>
    </location>
</feature>
<keyword evidence="3 4" id="KW-0472">Membrane</keyword>
<feature type="non-terminal residue" evidence="6">
    <location>
        <position position="1"/>
    </location>
</feature>
<dbReference type="InterPro" id="IPR011527">
    <property type="entry name" value="ABC1_TM_dom"/>
</dbReference>
<keyword evidence="7" id="KW-1185">Reference proteome</keyword>
<evidence type="ECO:0000256" key="2">
    <source>
        <dbReference type="ARBA" id="ARBA00022989"/>
    </source>
</evidence>
<evidence type="ECO:0000256" key="3">
    <source>
        <dbReference type="ARBA" id="ARBA00023136"/>
    </source>
</evidence>